<dbReference type="InterPro" id="IPR002501">
    <property type="entry name" value="PsdUridine_synth_N"/>
</dbReference>
<evidence type="ECO:0000256" key="1">
    <source>
        <dbReference type="ARBA" id="ARBA00000385"/>
    </source>
</evidence>
<evidence type="ECO:0000259" key="8">
    <source>
        <dbReference type="Pfam" id="PF16198"/>
    </source>
</evidence>
<evidence type="ECO:0000256" key="2">
    <source>
        <dbReference type="ARBA" id="ARBA00005642"/>
    </source>
</evidence>
<dbReference type="SUPFAM" id="SSF88697">
    <property type="entry name" value="PUA domain-like"/>
    <property type="match status" value="1"/>
</dbReference>
<dbReference type="InterPro" id="IPR036974">
    <property type="entry name" value="PUA_sf"/>
</dbReference>
<evidence type="ECO:0000313" key="9">
    <source>
        <dbReference type="EMBL" id="QTR48403.1"/>
    </source>
</evidence>
<dbReference type="InterPro" id="IPR032819">
    <property type="entry name" value="TruB_C"/>
</dbReference>
<feature type="domain" description="Pseudouridine synthase II N-terminal" evidence="6">
    <location>
        <begin position="34"/>
        <end position="180"/>
    </location>
</feature>
<dbReference type="Pfam" id="PF09157">
    <property type="entry name" value="TruB-C_2"/>
    <property type="match status" value="1"/>
</dbReference>
<dbReference type="EC" id="5.4.99.25" evidence="5"/>
<evidence type="ECO:0000256" key="3">
    <source>
        <dbReference type="ARBA" id="ARBA00022694"/>
    </source>
</evidence>
<evidence type="ECO:0000259" key="6">
    <source>
        <dbReference type="Pfam" id="PF01509"/>
    </source>
</evidence>
<name>A0ABX7X0V5_9GAMM</name>
<evidence type="ECO:0000256" key="4">
    <source>
        <dbReference type="ARBA" id="ARBA00023235"/>
    </source>
</evidence>
<keyword evidence="3 5" id="KW-0819">tRNA processing</keyword>
<dbReference type="GO" id="GO:0160148">
    <property type="term" value="F:tRNA pseudouridine(55) synthase activity"/>
    <property type="evidence" value="ECO:0007669"/>
    <property type="project" value="UniProtKB-EC"/>
</dbReference>
<feature type="active site" description="Nucleophile" evidence="5">
    <location>
        <position position="47"/>
    </location>
</feature>
<evidence type="ECO:0000256" key="5">
    <source>
        <dbReference type="HAMAP-Rule" id="MF_01080"/>
    </source>
</evidence>
<dbReference type="NCBIfam" id="TIGR00431">
    <property type="entry name" value="TruB"/>
    <property type="match status" value="1"/>
</dbReference>
<dbReference type="EMBL" id="CP072801">
    <property type="protein sequence ID" value="QTR48403.1"/>
    <property type="molecule type" value="Genomic_DNA"/>
</dbReference>
<comment type="function">
    <text evidence="5">Responsible for synthesis of pseudouridine from uracil-55 in the psi GC loop of transfer RNAs.</text>
</comment>
<dbReference type="Gene3D" id="3.30.2350.10">
    <property type="entry name" value="Pseudouridine synthase"/>
    <property type="match status" value="1"/>
</dbReference>
<evidence type="ECO:0000259" key="7">
    <source>
        <dbReference type="Pfam" id="PF09157"/>
    </source>
</evidence>
<dbReference type="InterPro" id="IPR015947">
    <property type="entry name" value="PUA-like_sf"/>
</dbReference>
<keyword evidence="10" id="KW-1185">Reference proteome</keyword>
<protein>
    <recommendedName>
        <fullName evidence="5">tRNA pseudouridine synthase B</fullName>
        <ecNumber evidence="5">5.4.99.25</ecNumber>
    </recommendedName>
    <alternativeName>
        <fullName evidence="5">tRNA pseudouridine(55) synthase</fullName>
        <shortName evidence="5">Psi55 synthase</shortName>
    </alternativeName>
    <alternativeName>
        <fullName evidence="5">tRNA pseudouridylate synthase</fullName>
    </alternativeName>
    <alternativeName>
        <fullName evidence="5">tRNA-uridine isomerase</fullName>
    </alternativeName>
</protein>
<gene>
    <name evidence="5 9" type="primary">truB</name>
    <name evidence="9" type="ORF">J9253_11110</name>
</gene>
<dbReference type="HAMAP" id="MF_01080">
    <property type="entry name" value="TruB_bact"/>
    <property type="match status" value="1"/>
</dbReference>
<dbReference type="InterPro" id="IPR020103">
    <property type="entry name" value="PsdUridine_synth_cat_dom_sf"/>
</dbReference>
<reference evidence="9 10" key="1">
    <citation type="submission" date="2021-04" db="EMBL/GenBank/DDBJ databases">
        <title>Genomics, taxonomy and metabolism of representatives of sulfur bacteria of the genus Thiothrix: Thiothrix fructosivorans QT, Thiothrix unzii A1T and three new species, Thiothrix subterranea sp. nov., Thiothrix litoralis sp. nov. and 'Candidatus Thiothrix anitrata' sp. nov.</title>
        <authorList>
            <person name="Ravin N.V."/>
            <person name="Smolyakov D."/>
            <person name="Rudenko T.S."/>
            <person name="Mardanov A.V."/>
            <person name="Beletsky A.V."/>
            <person name="Markov N.D."/>
            <person name="Fomenkov A.I."/>
            <person name="Roberts R.J."/>
            <person name="Karnachuk O.V."/>
            <person name="Novikov A."/>
            <person name="Grabovich M.Y."/>
        </authorList>
    </citation>
    <scope>NUCLEOTIDE SEQUENCE [LARGE SCALE GENOMIC DNA]</scope>
    <source>
        <strain evidence="9 10">AS</strain>
    </source>
</reference>
<feature type="domain" description="tRNA pseudouridylate synthase B C-terminal" evidence="8">
    <location>
        <begin position="181"/>
        <end position="241"/>
    </location>
</feature>
<dbReference type="CDD" id="cd02573">
    <property type="entry name" value="PseudoU_synth_EcTruB"/>
    <property type="match status" value="1"/>
</dbReference>
<comment type="similarity">
    <text evidence="2 5">Belongs to the pseudouridine synthase TruB family. Type 1 subfamily.</text>
</comment>
<dbReference type="SUPFAM" id="SSF55120">
    <property type="entry name" value="Pseudouridine synthase"/>
    <property type="match status" value="1"/>
</dbReference>
<feature type="domain" description="tRNA pseudouridine synthase II TruB subfamily 1 C-terminal" evidence="7">
    <location>
        <begin position="245"/>
        <end position="299"/>
    </location>
</feature>
<dbReference type="CDD" id="cd21152">
    <property type="entry name" value="PUA_TruB_bacterial"/>
    <property type="match status" value="1"/>
</dbReference>
<dbReference type="InterPro" id="IPR014780">
    <property type="entry name" value="tRNA_psdUridine_synth_TruB"/>
</dbReference>
<dbReference type="InterPro" id="IPR015240">
    <property type="entry name" value="tRNA_sdUridine_synth_fam1_C"/>
</dbReference>
<evidence type="ECO:0000313" key="10">
    <source>
        <dbReference type="Proteomes" id="UP000672039"/>
    </source>
</evidence>
<dbReference type="PANTHER" id="PTHR13767:SF2">
    <property type="entry name" value="PSEUDOURIDYLATE SYNTHASE TRUB1"/>
    <property type="match status" value="1"/>
</dbReference>
<proteinExistence type="inferred from homology"/>
<accession>A0ABX7X0V5</accession>
<dbReference type="Pfam" id="PF01509">
    <property type="entry name" value="TruB_N"/>
    <property type="match status" value="1"/>
</dbReference>
<dbReference type="Proteomes" id="UP000672039">
    <property type="component" value="Chromosome"/>
</dbReference>
<keyword evidence="4 5" id="KW-0413">Isomerase</keyword>
<dbReference type="Gene3D" id="2.30.130.10">
    <property type="entry name" value="PUA domain"/>
    <property type="match status" value="1"/>
</dbReference>
<comment type="catalytic activity">
    <reaction evidence="1 5">
        <text>uridine(55) in tRNA = pseudouridine(55) in tRNA</text>
        <dbReference type="Rhea" id="RHEA:42532"/>
        <dbReference type="Rhea" id="RHEA-COMP:10101"/>
        <dbReference type="Rhea" id="RHEA-COMP:10102"/>
        <dbReference type="ChEBI" id="CHEBI:65314"/>
        <dbReference type="ChEBI" id="CHEBI:65315"/>
        <dbReference type="EC" id="5.4.99.25"/>
    </reaction>
</comment>
<organism evidence="9 10">
    <name type="scientific">Thiothrix litoralis</name>
    <dbReference type="NCBI Taxonomy" id="2891210"/>
    <lineage>
        <taxon>Bacteria</taxon>
        <taxon>Pseudomonadati</taxon>
        <taxon>Pseudomonadota</taxon>
        <taxon>Gammaproteobacteria</taxon>
        <taxon>Thiotrichales</taxon>
        <taxon>Thiotrichaceae</taxon>
        <taxon>Thiothrix</taxon>
    </lineage>
</organism>
<dbReference type="PANTHER" id="PTHR13767">
    <property type="entry name" value="TRNA-PSEUDOURIDINE SYNTHASE"/>
    <property type="match status" value="1"/>
</dbReference>
<sequence>MLSRRRFRKLNGILLLDKGLGASSNKVLQDARFLFQAEKAGHTGSLDPLASGMLPVCFGEATKVSAFLLDSDKRYITTATLGYVSTTGDAEGERVNPRPIPDVSEADLEAVLAQFRGDISQIPPMYSALKKDGQPLYKLARQGLEVERPARDITIHSLQVLARTDDTLTLDVVCSKGTYIRTLVEDIGEKLGCGAYVSMLRRESVEPFSTFRMYTLEELRALAEQGFDALDKVLLPLDVALPHLPAITVEDAVITRLRQGQKVRTDDTDAELLRLYSEFGEFIGLGECIRGVIIPRRLLAYESLTTPCADT</sequence>
<dbReference type="Pfam" id="PF16198">
    <property type="entry name" value="TruB_C_2"/>
    <property type="match status" value="1"/>
</dbReference>